<reference evidence="2 3" key="1">
    <citation type="submission" date="2020-05" db="EMBL/GenBank/DDBJ databases">
        <authorList>
            <person name="Mo P."/>
        </authorList>
    </citation>
    <scope>NUCLEOTIDE SEQUENCE [LARGE SCALE GENOMIC DNA]</scope>
    <source>
        <strain evidence="2 3">Gen01</strain>
        <plasmid evidence="2 3">unnamed1</plasmid>
    </source>
</reference>
<gene>
    <name evidence="2" type="ORF">HOP40_34800</name>
</gene>
<sequence>MSTHDLNQRLRSVHLVDDVLAAAIVAERANGVGWDLIGEALGVDPDRAREQWAPTVTRWDADLARAAGPAQPTRTTICPTSSPAHGARPQAGGAGTAGGDMGSGLVTVSAAQPADGSASPPS</sequence>
<protein>
    <submittedName>
        <fullName evidence="2">Uncharacterized protein</fullName>
    </submittedName>
</protein>
<dbReference type="RefSeq" id="WP_172169927.1">
    <property type="nucleotide sequence ID" value="NZ_CP053565.1"/>
</dbReference>
<evidence type="ECO:0000256" key="1">
    <source>
        <dbReference type="SAM" id="MobiDB-lite"/>
    </source>
</evidence>
<dbReference type="Proteomes" id="UP000505377">
    <property type="component" value="Plasmid unnamed1"/>
</dbReference>
<keyword evidence="2" id="KW-0614">Plasmid</keyword>
<name>A0A6M6JV76_9PSEU</name>
<accession>A0A6M6JV76</accession>
<feature type="compositionally biased region" description="Polar residues" evidence="1">
    <location>
        <begin position="72"/>
        <end position="83"/>
    </location>
</feature>
<feature type="compositionally biased region" description="Gly residues" evidence="1">
    <location>
        <begin position="92"/>
        <end position="102"/>
    </location>
</feature>
<dbReference type="EMBL" id="CP053565">
    <property type="protein sequence ID" value="QJY51153.1"/>
    <property type="molecule type" value="Genomic_DNA"/>
</dbReference>
<dbReference type="AlphaFoldDB" id="A0A6M6JV76"/>
<keyword evidence="3" id="KW-1185">Reference proteome</keyword>
<organism evidence="2 3">
    <name type="scientific">Pseudonocardia broussonetiae</name>
    <dbReference type="NCBI Taxonomy" id="2736640"/>
    <lineage>
        <taxon>Bacteria</taxon>
        <taxon>Bacillati</taxon>
        <taxon>Actinomycetota</taxon>
        <taxon>Actinomycetes</taxon>
        <taxon>Pseudonocardiales</taxon>
        <taxon>Pseudonocardiaceae</taxon>
        <taxon>Pseudonocardia</taxon>
    </lineage>
</organism>
<geneLocation type="plasmid" evidence="2 3">
    <name>unnamed1</name>
</geneLocation>
<evidence type="ECO:0000313" key="2">
    <source>
        <dbReference type="EMBL" id="QJY51153.1"/>
    </source>
</evidence>
<proteinExistence type="predicted"/>
<dbReference type="KEGG" id="pbro:HOP40_34800"/>
<feature type="region of interest" description="Disordered" evidence="1">
    <location>
        <begin position="65"/>
        <end position="122"/>
    </location>
</feature>
<evidence type="ECO:0000313" key="3">
    <source>
        <dbReference type="Proteomes" id="UP000505377"/>
    </source>
</evidence>